<dbReference type="AlphaFoldDB" id="A0A4U5MR55"/>
<name>A0A4U5MR55_STECR</name>
<proteinExistence type="predicted"/>
<keyword evidence="1" id="KW-0812">Transmembrane</keyword>
<keyword evidence="2" id="KW-0732">Signal</keyword>
<feature type="transmembrane region" description="Helical" evidence="1">
    <location>
        <begin position="197"/>
        <end position="220"/>
    </location>
</feature>
<gene>
    <name evidence="3" type="ORF">L596_019643</name>
</gene>
<evidence type="ECO:0000313" key="4">
    <source>
        <dbReference type="Proteomes" id="UP000298663"/>
    </source>
</evidence>
<dbReference type="Proteomes" id="UP000298663">
    <property type="component" value="Unassembled WGS sequence"/>
</dbReference>
<feature type="signal peptide" evidence="2">
    <location>
        <begin position="1"/>
        <end position="17"/>
    </location>
</feature>
<dbReference type="EMBL" id="AZBU02000006">
    <property type="protein sequence ID" value="TKR72140.1"/>
    <property type="molecule type" value="Genomic_DNA"/>
</dbReference>
<keyword evidence="1" id="KW-0472">Membrane</keyword>
<keyword evidence="4" id="KW-1185">Reference proteome</keyword>
<evidence type="ECO:0000256" key="2">
    <source>
        <dbReference type="SAM" id="SignalP"/>
    </source>
</evidence>
<evidence type="ECO:0000313" key="3">
    <source>
        <dbReference type="EMBL" id="TKR72140.1"/>
    </source>
</evidence>
<accession>A0A4U5MR55</accession>
<feature type="chain" id="PRO_5020283768" evidence="2">
    <location>
        <begin position="18"/>
        <end position="242"/>
    </location>
</feature>
<reference evidence="3 4" key="1">
    <citation type="journal article" date="2015" name="Genome Biol.">
        <title>Comparative genomics of Steinernema reveals deeply conserved gene regulatory networks.</title>
        <authorList>
            <person name="Dillman A.R."/>
            <person name="Macchietto M."/>
            <person name="Porter C.F."/>
            <person name="Rogers A."/>
            <person name="Williams B."/>
            <person name="Antoshechkin I."/>
            <person name="Lee M.M."/>
            <person name="Goodwin Z."/>
            <person name="Lu X."/>
            <person name="Lewis E.E."/>
            <person name="Goodrich-Blair H."/>
            <person name="Stock S.P."/>
            <person name="Adams B.J."/>
            <person name="Sternberg P.W."/>
            <person name="Mortazavi A."/>
        </authorList>
    </citation>
    <scope>NUCLEOTIDE SEQUENCE [LARGE SCALE GENOMIC DNA]</scope>
    <source>
        <strain evidence="3 4">ALL</strain>
    </source>
</reference>
<comment type="caution">
    <text evidence="3">The sequence shown here is derived from an EMBL/GenBank/DDBJ whole genome shotgun (WGS) entry which is preliminary data.</text>
</comment>
<protein>
    <submittedName>
        <fullName evidence="3">Uncharacterized protein</fullName>
    </submittedName>
</protein>
<keyword evidence="1" id="KW-1133">Transmembrane helix</keyword>
<sequence>MVVKLLAFALIFALTSGISLNVSTARKFEFRIQWTNSCRSSKARGCLCFKKEVQYALRSSESESLCPGWDSVCFDFGRGIMDFESRKTAFDDNELEADLLVDVTTGNTELNGAPLKGVLKPFVHDLERILGTKNSEDNGILAKFVTYATCQAQVALKEFREGGKSKRAEQREDRKLEVFYTGRPEDNHVVDNRVLKILAYELLFVALYSAVIQIIMYLWFSGRFPFSLNRFPFNQLNYTQLQ</sequence>
<dbReference type="OrthoDB" id="10534634at2759"/>
<evidence type="ECO:0000256" key="1">
    <source>
        <dbReference type="SAM" id="Phobius"/>
    </source>
</evidence>
<reference evidence="3 4" key="2">
    <citation type="journal article" date="2019" name="G3 (Bethesda)">
        <title>Hybrid Assembly of the Genome of the Entomopathogenic Nematode Steinernema carpocapsae Identifies the X-Chromosome.</title>
        <authorList>
            <person name="Serra L."/>
            <person name="Macchietto M."/>
            <person name="Macias-Munoz A."/>
            <person name="McGill C.J."/>
            <person name="Rodriguez I.M."/>
            <person name="Rodriguez B."/>
            <person name="Murad R."/>
            <person name="Mortazavi A."/>
        </authorList>
    </citation>
    <scope>NUCLEOTIDE SEQUENCE [LARGE SCALE GENOMIC DNA]</scope>
    <source>
        <strain evidence="3 4">ALL</strain>
    </source>
</reference>
<organism evidence="3 4">
    <name type="scientific">Steinernema carpocapsae</name>
    <name type="common">Entomopathogenic nematode</name>
    <dbReference type="NCBI Taxonomy" id="34508"/>
    <lineage>
        <taxon>Eukaryota</taxon>
        <taxon>Metazoa</taxon>
        <taxon>Ecdysozoa</taxon>
        <taxon>Nematoda</taxon>
        <taxon>Chromadorea</taxon>
        <taxon>Rhabditida</taxon>
        <taxon>Tylenchina</taxon>
        <taxon>Panagrolaimomorpha</taxon>
        <taxon>Strongyloidoidea</taxon>
        <taxon>Steinernematidae</taxon>
        <taxon>Steinernema</taxon>
    </lineage>
</organism>